<evidence type="ECO:0000313" key="1">
    <source>
        <dbReference type="EMBL" id="MBB1252926.1"/>
    </source>
</evidence>
<dbReference type="Proteomes" id="UP000320857">
    <property type="component" value="Unassembled WGS sequence"/>
</dbReference>
<dbReference type="EMBL" id="JABJXA010000022">
    <property type="protein sequence ID" value="MBB1258353.1"/>
    <property type="molecule type" value="Genomic_DNA"/>
</dbReference>
<dbReference type="EMBL" id="VJYK02000085">
    <property type="protein sequence ID" value="MQS02350.1"/>
    <property type="molecule type" value="Genomic_DNA"/>
</dbReference>
<protein>
    <submittedName>
        <fullName evidence="3">Uncharacterized protein</fullName>
    </submittedName>
</protein>
<dbReference type="Proteomes" id="UP000517765">
    <property type="component" value="Unassembled WGS sequence"/>
</dbReference>
<dbReference type="RefSeq" id="WP_143647805.1">
    <property type="nucleotide sequence ID" value="NZ_JABJWZ010000032.1"/>
</dbReference>
<sequence>MKHQMRAEYRSGGDVGAEATVKTWHMVRGDGTTALCGRDLDERSATRSEREWGAMDEPFCHTCGAVYLREVP</sequence>
<name>A0A5P0YR26_9ACTN</name>
<evidence type="ECO:0000313" key="3">
    <source>
        <dbReference type="EMBL" id="MQS02350.1"/>
    </source>
</evidence>
<comment type="caution">
    <text evidence="3">The sequence shown here is derived from an EMBL/GenBank/DDBJ whole genome shotgun (WGS) entry which is preliminary data.</text>
</comment>
<reference evidence="3 4" key="1">
    <citation type="submission" date="2019-10" db="EMBL/GenBank/DDBJ databases">
        <title>Streptomyces sp. nov., a novel actinobacterium isolated from alkaline environment.</title>
        <authorList>
            <person name="Golinska P."/>
        </authorList>
    </citation>
    <scope>NUCLEOTIDE SEQUENCE [LARGE SCALE GENOMIC DNA]</scope>
    <source>
        <strain evidence="3 4">OF1</strain>
    </source>
</reference>
<evidence type="ECO:0000313" key="2">
    <source>
        <dbReference type="EMBL" id="MBB1258353.1"/>
    </source>
</evidence>
<evidence type="ECO:0000313" key="6">
    <source>
        <dbReference type="Proteomes" id="UP000525686"/>
    </source>
</evidence>
<dbReference type="AlphaFoldDB" id="A0A5P0YR26"/>
<evidence type="ECO:0000313" key="5">
    <source>
        <dbReference type="Proteomes" id="UP000517765"/>
    </source>
</evidence>
<keyword evidence="4" id="KW-1185">Reference proteome</keyword>
<organism evidence="3 4">
    <name type="scientific">Streptomyces alkaliterrae</name>
    <dbReference type="NCBI Taxonomy" id="2213162"/>
    <lineage>
        <taxon>Bacteria</taxon>
        <taxon>Bacillati</taxon>
        <taxon>Actinomycetota</taxon>
        <taxon>Actinomycetes</taxon>
        <taxon>Kitasatosporales</taxon>
        <taxon>Streptomycetaceae</taxon>
        <taxon>Streptomyces</taxon>
    </lineage>
</organism>
<proteinExistence type="predicted"/>
<accession>A0A5P0YR26</accession>
<evidence type="ECO:0000313" key="4">
    <source>
        <dbReference type="Proteomes" id="UP000320857"/>
    </source>
</evidence>
<reference evidence="5 6" key="2">
    <citation type="submission" date="2020-05" db="EMBL/GenBank/DDBJ databases">
        <title>Classification of alakaliphilic streptomycetes isolated from an alkaline soil next to Lonar Crater, India and a proposal for the recognition of Streptomyces alkaliterrae sp. nov.</title>
        <authorList>
            <person name="Golinska P."/>
        </authorList>
    </citation>
    <scope>NUCLEOTIDE SEQUENCE [LARGE SCALE GENOMIC DNA]</scope>
    <source>
        <strain evidence="6">OF3</strain>
        <strain evidence="5">OF8</strain>
    </source>
</reference>
<gene>
    <name evidence="3" type="ORF">FNX44_010765</name>
    <name evidence="1" type="ORF">H3146_06030</name>
    <name evidence="2" type="ORF">H3147_05850</name>
</gene>
<dbReference type="EMBL" id="JABJWZ010000032">
    <property type="protein sequence ID" value="MBB1252926.1"/>
    <property type="molecule type" value="Genomic_DNA"/>
</dbReference>
<dbReference type="OrthoDB" id="3854519at2"/>
<reference evidence="1" key="3">
    <citation type="journal article" name="Syst. Appl. Microbiol.">
        <title>Streptomyces alkaliterrae sp. nov., isolated from an alkaline soil, and emended descriptions of Streptomyces alkaliphilus, Streptomyces calidiresistens and Streptomyces durbertensis.</title>
        <authorList>
            <person name="Swiecimska M."/>
            <person name="Golinska P."/>
            <person name="Nouioui I."/>
            <person name="Wypij M."/>
            <person name="Rai M."/>
            <person name="Sangal V."/>
            <person name="Goodfellow M."/>
        </authorList>
    </citation>
    <scope>NUCLEOTIDE SEQUENCE</scope>
    <source>
        <strain evidence="1">OF3</strain>
        <strain evidence="2">OF8</strain>
    </source>
</reference>
<dbReference type="Proteomes" id="UP000525686">
    <property type="component" value="Unassembled WGS sequence"/>
</dbReference>